<accession>A0A928BSH5</accession>
<evidence type="ECO:0000313" key="2">
    <source>
        <dbReference type="EMBL" id="MBE6266533.1"/>
    </source>
</evidence>
<proteinExistence type="predicted"/>
<dbReference type="AlphaFoldDB" id="A0A928BSH5"/>
<evidence type="ECO:0008006" key="4">
    <source>
        <dbReference type="Google" id="ProtNLM"/>
    </source>
</evidence>
<comment type="caution">
    <text evidence="2">The sequence shown here is derived from an EMBL/GenBank/DDBJ whole genome shotgun (WGS) entry which is preliminary data.</text>
</comment>
<reference evidence="2" key="1">
    <citation type="submission" date="2019-04" db="EMBL/GenBank/DDBJ databases">
        <title>Evolution of Biomass-Degrading Anaerobic Consortia Revealed by Metagenomics.</title>
        <authorList>
            <person name="Peng X."/>
        </authorList>
    </citation>
    <scope>NUCLEOTIDE SEQUENCE</scope>
    <source>
        <strain evidence="2">SIG141</strain>
    </source>
</reference>
<evidence type="ECO:0000313" key="3">
    <source>
        <dbReference type="Proteomes" id="UP000763088"/>
    </source>
</evidence>
<protein>
    <recommendedName>
        <fullName evidence="4">Lipoprotein</fullName>
    </recommendedName>
</protein>
<feature type="chain" id="PRO_5036998174" description="Lipoprotein" evidence="1">
    <location>
        <begin position="23"/>
        <end position="634"/>
    </location>
</feature>
<evidence type="ECO:0000256" key="1">
    <source>
        <dbReference type="SAM" id="SignalP"/>
    </source>
</evidence>
<sequence>MKKILGIIGLFGLVLMSCKNDAIDIDKSATPEPPKTLSISVSTTSAYEKYGLTDYQNYLGGNPNVYISVTSLLYDSNGVLVDSVSSYSRTFNTLTQDIDGVYNGQYTLITFETFVDSNKGFKSNNWRLADVNRLETVQIHNEEYNVVDWQYSIGVSTSTVSVNSNTQTSVQANSSPKAIGVLLDLGYENFNKSGYIWLGFELKNVASGYYLNPSLSSNERYKYDDGYNAEHTWSSRGSFYNSTGLPNSDSKKFYMLESGNIQYCYGATNTTNESGGFSFMALPSDNSYFNFVDGEYYKGYAYYKGFGDNLETYIGSQGDFSAWRTKVLNDIDATPVLGDFYMKWGTSVDDVKTNMKNYRIYDETPEALEGGLYRITYAGKNKEYQIGYLFNTESGDLAIVNVFWNPVVVTKSEVVDYLKTKGYTLLSSSDDETTLESKDKKTKVSVLINTGGYILAQFSANVLYRQPYLVWGGSVSAVKSYMSGYKAGNDAPETSGNYYLLWYYGKDKEIEIDYYFKTNTGNLQYVNVFFESTIGEDEIQSQIIQDGFSFALYDEDNNVYYYLSSDEKTVAAFMKNSEGYWVVQYYAYSSSGARTRNAMGMKSAFELKGNTQLSRKAKGNKKYDDVKYAVKLKE</sequence>
<name>A0A928BSH5_XYLRU</name>
<feature type="signal peptide" evidence="1">
    <location>
        <begin position="1"/>
        <end position="22"/>
    </location>
</feature>
<dbReference type="Proteomes" id="UP000763088">
    <property type="component" value="Unassembled WGS sequence"/>
</dbReference>
<organism evidence="2 3">
    <name type="scientific">Xylanibacter ruminicola</name>
    <name type="common">Prevotella ruminicola</name>
    <dbReference type="NCBI Taxonomy" id="839"/>
    <lineage>
        <taxon>Bacteria</taxon>
        <taxon>Pseudomonadati</taxon>
        <taxon>Bacteroidota</taxon>
        <taxon>Bacteroidia</taxon>
        <taxon>Bacteroidales</taxon>
        <taxon>Prevotellaceae</taxon>
        <taxon>Xylanibacter</taxon>
    </lineage>
</organism>
<dbReference type="EMBL" id="SUYD01000010">
    <property type="protein sequence ID" value="MBE6266533.1"/>
    <property type="molecule type" value="Genomic_DNA"/>
</dbReference>
<dbReference type="PROSITE" id="PS51257">
    <property type="entry name" value="PROKAR_LIPOPROTEIN"/>
    <property type="match status" value="1"/>
</dbReference>
<keyword evidence="1" id="KW-0732">Signal</keyword>
<gene>
    <name evidence="2" type="ORF">E7102_08695</name>
</gene>